<evidence type="ECO:0000313" key="2">
    <source>
        <dbReference type="EMBL" id="CAE8627739.1"/>
    </source>
</evidence>
<evidence type="ECO:0000256" key="1">
    <source>
        <dbReference type="SAM" id="MobiDB-lite"/>
    </source>
</evidence>
<accession>A0A813GRS2</accession>
<comment type="caution">
    <text evidence="2">The sequence shown here is derived from an EMBL/GenBank/DDBJ whole genome shotgun (WGS) entry which is preliminary data.</text>
</comment>
<keyword evidence="3" id="KW-1185">Reference proteome</keyword>
<sequence>MEKSMQQIVASQKPQHSQSRSSWMTSDVRLGNTKAINWQLGPYDATWGAQPATNADVVKIVQDSITKIIPPAIMCLTDKLENRCNMITQEIRTMAIRIAWMEQYVLKFQQDLARTQLVIRSWPDKCTVGDRTATVTALVEVAGLAPNIVKLAHPVYWGENDEEVLGPVSIITFYIFTDRKTFQGSIKDGKFAMLYKNKAGVAVITKKKLKVILGITTFERRLEAPLQAS</sequence>
<organism evidence="2 3">
    <name type="scientific">Polarella glacialis</name>
    <name type="common">Dinoflagellate</name>
    <dbReference type="NCBI Taxonomy" id="89957"/>
    <lineage>
        <taxon>Eukaryota</taxon>
        <taxon>Sar</taxon>
        <taxon>Alveolata</taxon>
        <taxon>Dinophyceae</taxon>
        <taxon>Suessiales</taxon>
        <taxon>Suessiaceae</taxon>
        <taxon>Polarella</taxon>
    </lineage>
</organism>
<dbReference type="AlphaFoldDB" id="A0A813GRS2"/>
<gene>
    <name evidence="2" type="ORF">PGLA1383_LOCUS44461</name>
</gene>
<protein>
    <submittedName>
        <fullName evidence="2">Uncharacterized protein</fullName>
    </submittedName>
</protein>
<reference evidence="2" key="1">
    <citation type="submission" date="2021-02" db="EMBL/GenBank/DDBJ databases">
        <authorList>
            <person name="Dougan E. K."/>
            <person name="Rhodes N."/>
            <person name="Thang M."/>
            <person name="Chan C."/>
        </authorList>
    </citation>
    <scope>NUCLEOTIDE SEQUENCE</scope>
</reference>
<dbReference type="EMBL" id="CAJNNV010029255">
    <property type="protein sequence ID" value="CAE8627739.1"/>
    <property type="molecule type" value="Genomic_DNA"/>
</dbReference>
<name>A0A813GRS2_POLGL</name>
<dbReference type="Proteomes" id="UP000654075">
    <property type="component" value="Unassembled WGS sequence"/>
</dbReference>
<feature type="region of interest" description="Disordered" evidence="1">
    <location>
        <begin position="1"/>
        <end position="24"/>
    </location>
</feature>
<evidence type="ECO:0000313" key="3">
    <source>
        <dbReference type="Proteomes" id="UP000654075"/>
    </source>
</evidence>
<proteinExistence type="predicted"/>